<evidence type="ECO:0000256" key="1">
    <source>
        <dbReference type="SAM" id="MobiDB-lite"/>
    </source>
</evidence>
<dbReference type="OMA" id="SEYWLPI"/>
<protein>
    <submittedName>
        <fullName evidence="3">Uncharacterized protein LOC111601321</fullName>
    </submittedName>
</protein>
<dbReference type="KEGG" id="dhe:111601321"/>
<dbReference type="Proteomes" id="UP000504633">
    <property type="component" value="Unplaced"/>
</dbReference>
<feature type="region of interest" description="Disordered" evidence="1">
    <location>
        <begin position="1"/>
        <end position="70"/>
    </location>
</feature>
<reference evidence="3" key="1">
    <citation type="submission" date="2025-08" db="UniProtKB">
        <authorList>
            <consortium name="RefSeq"/>
        </authorList>
    </citation>
    <scope>IDENTIFICATION</scope>
    <source>
        <strain evidence="3">15085-1641.00</strain>
        <tissue evidence="3">Whole body</tissue>
    </source>
</reference>
<feature type="compositionally biased region" description="Basic residues" evidence="1">
    <location>
        <begin position="42"/>
        <end position="51"/>
    </location>
</feature>
<sequence length="348" mass="40213">MKNLQIQAQSSINNSATSSENSETQSVEDHQSGVPPINRSAARIRAKTSWKRMKDLAAEKEKENEAKRPPWRAVSVSTLPKPDKNALLRAKLLDASRRLRAGKTNVALQTDFVPVKLMKEATTSAQDDLILLKSVGILTDGQYSIRKDGYQQYVLTYSVSQMTDYIDKADVSTQTLLPKVFPRSVSNPCLLKFLNHDKDDNYESNQKQPYKTNNVQLSSTLASWRFDDDAIEMEVKQHFIPYTIEALKPWRSFMPIPFYLRGNSMVGRQKVDWYFLLQSIDELIRESNNLLDRIQKIIESKNIQYQRVHNTLDEIRKFHPSEFIFPSEYWLPIIEKQEVELQILLDAK</sequence>
<gene>
    <name evidence="3" type="primary">LOC111601321</name>
</gene>
<accession>A0A6J1LYY2</accession>
<name>A0A6J1LYY2_DROHY</name>
<proteinExistence type="predicted"/>
<dbReference type="RefSeq" id="XP_023173619.2">
    <property type="nucleotide sequence ID" value="XM_023317851.2"/>
</dbReference>
<dbReference type="AlphaFoldDB" id="A0A6J1LYY2"/>
<feature type="compositionally biased region" description="Low complexity" evidence="1">
    <location>
        <begin position="7"/>
        <end position="25"/>
    </location>
</feature>
<dbReference type="OrthoDB" id="8043261at2759"/>
<evidence type="ECO:0000313" key="3">
    <source>
        <dbReference type="RefSeq" id="XP_023173619.2"/>
    </source>
</evidence>
<evidence type="ECO:0000313" key="2">
    <source>
        <dbReference type="Proteomes" id="UP000504633"/>
    </source>
</evidence>
<organism evidence="2 3">
    <name type="scientific">Drosophila hydei</name>
    <name type="common">Fruit fly</name>
    <dbReference type="NCBI Taxonomy" id="7224"/>
    <lineage>
        <taxon>Eukaryota</taxon>
        <taxon>Metazoa</taxon>
        <taxon>Ecdysozoa</taxon>
        <taxon>Arthropoda</taxon>
        <taxon>Hexapoda</taxon>
        <taxon>Insecta</taxon>
        <taxon>Pterygota</taxon>
        <taxon>Neoptera</taxon>
        <taxon>Endopterygota</taxon>
        <taxon>Diptera</taxon>
        <taxon>Brachycera</taxon>
        <taxon>Muscomorpha</taxon>
        <taxon>Ephydroidea</taxon>
        <taxon>Drosophilidae</taxon>
        <taxon>Drosophila</taxon>
    </lineage>
</organism>
<dbReference type="GeneID" id="111601321"/>
<keyword evidence="2" id="KW-1185">Reference proteome</keyword>
<feature type="compositionally biased region" description="Basic and acidic residues" evidence="1">
    <location>
        <begin position="52"/>
        <end position="68"/>
    </location>
</feature>